<dbReference type="RefSeq" id="WP_140037756.1">
    <property type="nucleotide sequence ID" value="NZ_CP041040.1"/>
</dbReference>
<name>A0A4Y5YRV4_9MICO</name>
<proteinExistence type="predicted"/>
<sequence length="115" mass="12786">MTESLTPAQRAVGDFSPKLVDLTDNVLFGDIWERSELSPRDRSLITVATLIANGSTEQLVGHLRMAQQNGLTRAELTEVIVHLAFYAGWPRAMSAVTVAKRVFEDQQNTEQENKS</sequence>
<dbReference type="Pfam" id="PF02627">
    <property type="entry name" value="CMD"/>
    <property type="match status" value="1"/>
</dbReference>
<dbReference type="InterPro" id="IPR003779">
    <property type="entry name" value="CMD-like"/>
</dbReference>
<dbReference type="InterPro" id="IPR029032">
    <property type="entry name" value="AhpD-like"/>
</dbReference>
<dbReference type="GO" id="GO:0051920">
    <property type="term" value="F:peroxiredoxin activity"/>
    <property type="evidence" value="ECO:0007669"/>
    <property type="project" value="InterPro"/>
</dbReference>
<accession>A0A4Y5YRV4</accession>
<dbReference type="PANTHER" id="PTHR33570">
    <property type="entry name" value="4-CARBOXYMUCONOLACTONE DECARBOXYLASE FAMILY PROTEIN"/>
    <property type="match status" value="1"/>
</dbReference>
<feature type="domain" description="Carboxymuconolactone decarboxylase-like" evidence="1">
    <location>
        <begin position="17"/>
        <end position="100"/>
    </location>
</feature>
<gene>
    <name evidence="2" type="ORF">FIV50_12780</name>
</gene>
<dbReference type="PANTHER" id="PTHR33570:SF9">
    <property type="entry name" value="BLL4600 PROTEIN"/>
    <property type="match status" value="1"/>
</dbReference>
<dbReference type="EMBL" id="CP041040">
    <property type="protein sequence ID" value="QDE35582.1"/>
    <property type="molecule type" value="Genomic_DNA"/>
</dbReference>
<dbReference type="AlphaFoldDB" id="A0A4Y5YRV4"/>
<dbReference type="Proteomes" id="UP000316125">
    <property type="component" value="Chromosome"/>
</dbReference>
<protein>
    <submittedName>
        <fullName evidence="2">Carboxymuconolactone decarboxylase family protein</fullName>
    </submittedName>
</protein>
<dbReference type="OrthoDB" id="9802489at2"/>
<dbReference type="Gene3D" id="1.20.1290.10">
    <property type="entry name" value="AhpD-like"/>
    <property type="match status" value="1"/>
</dbReference>
<dbReference type="InterPro" id="IPR052512">
    <property type="entry name" value="4CMD/NDH-1_regulator"/>
</dbReference>
<evidence type="ECO:0000313" key="3">
    <source>
        <dbReference type="Proteomes" id="UP000316125"/>
    </source>
</evidence>
<organism evidence="2 3">
    <name type="scientific">Microbacterium foliorum</name>
    <dbReference type="NCBI Taxonomy" id="104336"/>
    <lineage>
        <taxon>Bacteria</taxon>
        <taxon>Bacillati</taxon>
        <taxon>Actinomycetota</taxon>
        <taxon>Actinomycetes</taxon>
        <taxon>Micrococcales</taxon>
        <taxon>Microbacteriaceae</taxon>
        <taxon>Microbacterium</taxon>
    </lineage>
</organism>
<dbReference type="SUPFAM" id="SSF69118">
    <property type="entry name" value="AhpD-like"/>
    <property type="match status" value="1"/>
</dbReference>
<reference evidence="2 3" key="1">
    <citation type="submission" date="2019-06" db="EMBL/GenBank/DDBJ databases">
        <title>Complete genome of Microbacterium foliorum M2.</title>
        <authorList>
            <person name="Cao G."/>
        </authorList>
    </citation>
    <scope>NUCLEOTIDE SEQUENCE [LARGE SCALE GENOMIC DNA]</scope>
    <source>
        <strain evidence="2 3">M2</strain>
    </source>
</reference>
<evidence type="ECO:0000259" key="1">
    <source>
        <dbReference type="Pfam" id="PF02627"/>
    </source>
</evidence>
<evidence type="ECO:0000313" key="2">
    <source>
        <dbReference type="EMBL" id="QDE35582.1"/>
    </source>
</evidence>